<reference evidence="2" key="1">
    <citation type="submission" date="2023-04" db="EMBL/GenBank/DDBJ databases">
        <authorList>
            <consortium name="ELIXIR-Norway"/>
        </authorList>
    </citation>
    <scope>NUCLEOTIDE SEQUENCE [LARGE SCALE GENOMIC DNA]</scope>
</reference>
<keyword evidence="3" id="KW-1185">Reference proteome</keyword>
<feature type="compositionally biased region" description="Polar residues" evidence="1">
    <location>
        <begin position="45"/>
        <end position="60"/>
    </location>
</feature>
<sequence length="81" mass="8985">MGTRDSLGYTYCRDRLVIQSLWQMPRGTIRIPSCREGQPEDAFSYQPSLGTASAKGNSLPQGHASFQRPLVASGHSLFHMM</sequence>
<dbReference type="Proteomes" id="UP001176941">
    <property type="component" value="Chromosome 21"/>
</dbReference>
<evidence type="ECO:0000256" key="1">
    <source>
        <dbReference type="SAM" id="MobiDB-lite"/>
    </source>
</evidence>
<protein>
    <submittedName>
        <fullName evidence="2">Uncharacterized protein</fullName>
    </submittedName>
</protein>
<proteinExistence type="predicted"/>
<organism evidence="2 3">
    <name type="scientific">Rangifer tarandus platyrhynchus</name>
    <name type="common">Svalbard reindeer</name>
    <dbReference type="NCBI Taxonomy" id="3082113"/>
    <lineage>
        <taxon>Eukaryota</taxon>
        <taxon>Metazoa</taxon>
        <taxon>Chordata</taxon>
        <taxon>Craniata</taxon>
        <taxon>Vertebrata</taxon>
        <taxon>Euteleostomi</taxon>
        <taxon>Mammalia</taxon>
        <taxon>Eutheria</taxon>
        <taxon>Laurasiatheria</taxon>
        <taxon>Artiodactyla</taxon>
        <taxon>Ruminantia</taxon>
        <taxon>Pecora</taxon>
        <taxon>Cervidae</taxon>
        <taxon>Odocoileinae</taxon>
        <taxon>Rangifer</taxon>
    </lineage>
</organism>
<name>A0ABN8YPP3_RANTA</name>
<dbReference type="EMBL" id="OX459957">
    <property type="protein sequence ID" value="CAI9163530.1"/>
    <property type="molecule type" value="Genomic_DNA"/>
</dbReference>
<feature type="region of interest" description="Disordered" evidence="1">
    <location>
        <begin position="33"/>
        <end position="61"/>
    </location>
</feature>
<evidence type="ECO:0000313" key="3">
    <source>
        <dbReference type="Proteomes" id="UP001176941"/>
    </source>
</evidence>
<gene>
    <name evidence="2" type="ORF">MRATA1EN1_LOCUS12492</name>
</gene>
<evidence type="ECO:0000313" key="2">
    <source>
        <dbReference type="EMBL" id="CAI9163530.1"/>
    </source>
</evidence>
<accession>A0ABN8YPP3</accession>